<organism evidence="5 6">
    <name type="scientific">Chthoniobacter flavus Ellin428</name>
    <dbReference type="NCBI Taxonomy" id="497964"/>
    <lineage>
        <taxon>Bacteria</taxon>
        <taxon>Pseudomonadati</taxon>
        <taxon>Verrucomicrobiota</taxon>
        <taxon>Spartobacteria</taxon>
        <taxon>Chthoniobacterales</taxon>
        <taxon>Chthoniobacteraceae</taxon>
        <taxon>Chthoniobacter</taxon>
    </lineage>
</organism>
<proteinExistence type="predicted"/>
<keyword evidence="3" id="KW-0804">Transcription</keyword>
<evidence type="ECO:0000256" key="1">
    <source>
        <dbReference type="ARBA" id="ARBA00023015"/>
    </source>
</evidence>
<keyword evidence="1" id="KW-0805">Transcription regulation</keyword>
<evidence type="ECO:0000313" key="5">
    <source>
        <dbReference type="EMBL" id="EDY20574.1"/>
    </source>
</evidence>
<dbReference type="STRING" id="497964.CfE428DRAFT_1771"/>
<protein>
    <recommendedName>
        <fullName evidence="4">Transcriptional regulator LacI/GalR-like sensor domain-containing protein</fullName>
    </recommendedName>
</protein>
<gene>
    <name evidence="5" type="ORF">CfE428DRAFT_1771</name>
</gene>
<dbReference type="Proteomes" id="UP000005824">
    <property type="component" value="Unassembled WGS sequence"/>
</dbReference>
<evidence type="ECO:0000259" key="4">
    <source>
        <dbReference type="Pfam" id="PF13377"/>
    </source>
</evidence>
<sequence length="121" mass="13315">MLPGRAGVRQIFPELLNALFRVTPPTALIVDEAPWFIAVLQFLAHRGIRVPADVSLICTDDDLAFSRCDPPITCIAWDSQPVVRRVVRWAGNVARGKPDFRLTKTPAKLILGGTIGSPKRT</sequence>
<feature type="domain" description="Transcriptional regulator LacI/GalR-like sensor" evidence="4">
    <location>
        <begin position="17"/>
        <end position="113"/>
    </location>
</feature>
<name>B4CYN3_9BACT</name>
<keyword evidence="6" id="KW-1185">Reference proteome</keyword>
<dbReference type="InterPro" id="IPR028082">
    <property type="entry name" value="Peripla_BP_I"/>
</dbReference>
<dbReference type="SUPFAM" id="SSF53822">
    <property type="entry name" value="Periplasmic binding protein-like I"/>
    <property type="match status" value="1"/>
</dbReference>
<dbReference type="RefSeq" id="WP_006979097.1">
    <property type="nucleotide sequence ID" value="NZ_ABVL01000004.1"/>
</dbReference>
<dbReference type="EMBL" id="ABVL01000004">
    <property type="protein sequence ID" value="EDY20574.1"/>
    <property type="molecule type" value="Genomic_DNA"/>
</dbReference>
<accession>B4CYN3</accession>
<dbReference type="Gene3D" id="3.40.50.2300">
    <property type="match status" value="1"/>
</dbReference>
<dbReference type="InterPro" id="IPR046335">
    <property type="entry name" value="LacI/GalR-like_sensor"/>
</dbReference>
<comment type="caution">
    <text evidence="5">The sequence shown here is derived from an EMBL/GenBank/DDBJ whole genome shotgun (WGS) entry which is preliminary data.</text>
</comment>
<evidence type="ECO:0000256" key="3">
    <source>
        <dbReference type="ARBA" id="ARBA00023163"/>
    </source>
</evidence>
<keyword evidence="2" id="KW-0238">DNA-binding</keyword>
<evidence type="ECO:0000256" key="2">
    <source>
        <dbReference type="ARBA" id="ARBA00023125"/>
    </source>
</evidence>
<dbReference type="Pfam" id="PF13377">
    <property type="entry name" value="Peripla_BP_3"/>
    <property type="match status" value="1"/>
</dbReference>
<evidence type="ECO:0000313" key="6">
    <source>
        <dbReference type="Proteomes" id="UP000005824"/>
    </source>
</evidence>
<dbReference type="GO" id="GO:0003677">
    <property type="term" value="F:DNA binding"/>
    <property type="evidence" value="ECO:0007669"/>
    <property type="project" value="UniProtKB-KW"/>
</dbReference>
<dbReference type="AlphaFoldDB" id="B4CYN3"/>
<reference evidence="5 6" key="1">
    <citation type="journal article" date="2011" name="J. Bacteriol.">
        <title>Genome sequence of Chthoniobacter flavus Ellin428, an aerobic heterotrophic soil bacterium.</title>
        <authorList>
            <person name="Kant R."/>
            <person name="van Passel M.W."/>
            <person name="Palva A."/>
            <person name="Lucas S."/>
            <person name="Lapidus A."/>
            <person name="Glavina Del Rio T."/>
            <person name="Dalin E."/>
            <person name="Tice H."/>
            <person name="Bruce D."/>
            <person name="Goodwin L."/>
            <person name="Pitluck S."/>
            <person name="Larimer F.W."/>
            <person name="Land M.L."/>
            <person name="Hauser L."/>
            <person name="Sangwan P."/>
            <person name="de Vos W.M."/>
            <person name="Janssen P.H."/>
            <person name="Smidt H."/>
        </authorList>
    </citation>
    <scope>NUCLEOTIDE SEQUENCE [LARGE SCALE GENOMIC DNA]</scope>
    <source>
        <strain evidence="5 6">Ellin428</strain>
    </source>
</reference>
<dbReference type="InParanoid" id="B4CYN3"/>